<dbReference type="EMBL" id="CP036263">
    <property type="protein sequence ID" value="QDT00237.1"/>
    <property type="molecule type" value="Genomic_DNA"/>
</dbReference>
<feature type="binding site" evidence="6">
    <location>
        <position position="506"/>
    </location>
    <ligand>
        <name>Zn(2+)</name>
        <dbReference type="ChEBI" id="CHEBI:29105"/>
    </ligand>
</feature>
<feature type="binding site" evidence="6">
    <location>
        <position position="504"/>
    </location>
    <ligand>
        <name>Zn(2+)</name>
        <dbReference type="ChEBI" id="CHEBI:29105"/>
    </ligand>
</feature>
<comment type="similarity">
    <text evidence="6">Belongs to the inorganic carbon transporter (TC 9.A.2) DabA family.</text>
</comment>
<dbReference type="PANTHER" id="PTHR38344">
    <property type="entry name" value="UPF0753 PROTEIN AQ_863"/>
    <property type="match status" value="1"/>
</dbReference>
<dbReference type="KEGG" id="amob:HG15A2_35730"/>
<dbReference type="AlphaFoldDB" id="A0A517MZD4"/>
<evidence type="ECO:0000313" key="7">
    <source>
        <dbReference type="EMBL" id="QDT00237.1"/>
    </source>
</evidence>
<dbReference type="PANTHER" id="PTHR38344:SF1">
    <property type="entry name" value="INORGANIC CARBON TRANSPORTER SUBUNIT DABA-RELATED"/>
    <property type="match status" value="1"/>
</dbReference>
<organism evidence="7 8">
    <name type="scientific">Adhaeretor mobilis</name>
    <dbReference type="NCBI Taxonomy" id="1930276"/>
    <lineage>
        <taxon>Bacteria</taxon>
        <taxon>Pseudomonadati</taxon>
        <taxon>Planctomycetota</taxon>
        <taxon>Planctomycetia</taxon>
        <taxon>Pirellulales</taxon>
        <taxon>Lacipirellulaceae</taxon>
        <taxon>Adhaeretor</taxon>
    </lineage>
</organism>
<evidence type="ECO:0000256" key="3">
    <source>
        <dbReference type="ARBA" id="ARBA00022723"/>
    </source>
</evidence>
<sequence length="1039" mass="116704">MPVQFDLERLRETIEHAAHLLPAQGPITAFVHHNTLHAFEDLPFKEAVVKGADTFGCHPYLPEERYRQKLSRGRILPEDVEAVLMEELEDQGDDLLGFFGTRFQLRMAMLAHPLRTGTANELRWIIAETDALTTVREEVPSNLRDQLLAGTTRWIMRDFRNGQARNQKGQRIRASLDPLFELFDKQNIESWSEATWESFSLHALWIACRDGAMQCAVQSKSHRTYTRHRDLLLAKTGSDTDDLVHDVLIRLTAAFLDQGFADWTLPSREAGLYQAFLRLYSDHAGVTDRWTRGLATEARRLIEAGISPLESIDESLQMLGVEEGQEQVFIADTLLALRGYAGMIWQLETRGDRAARQIPPGSLVEFLAVRLILDRTALGYVAREEFDFTGALNTLLPQLRAQENKGTTTSVDQRAFEVFQLAQVVGWLPEHLFRLSADEWTQLFEEIDAFPSLERRCIYHLAFERRYRIQALDAVANHCRRIASGDTAQSPNKATRPSMQVITCIDDREESFRRHLEEVEPACETFGAAGFFAIAMYYRGAADAHFTPLCPVSIKPQQYVVEKTVYSFAKAGQQRRNRRRIIGTVTRHGHNSSRTFAGGWLAALLGSLASVPLVMRIVFPRTTTQLQKFFGDFVLPPVLTNLHLERTQAEPGPEPDQVGYSVTEMAAIVERVLRDIGLTQNLSRMIVLCGHGSSSLNNPHESAYNCGACAGARGGPNARAFAQMANDPRVRELVVANGIPLPDDSVFVGAYHNTCDDSVEFYDLDRLPTTHSSDFEQASDAIQTARGRNAHERCRRFYSAPLSLTDQDALKHVEGRANDLSQARPEYNHATNALCFVGQREWSRNLFLDRRAFLQSYDPAQDDADHSILTRVLQAAIPVCAGINLEYYFSCVDPVGWGAGNKLPHNIAALLGVMDGASSDLRPGLYRQMIEIHEPMRLLFVIETTPAVLLNIMAANEGMDRLVRGSWVQVATVEPESGTIMLFQSGEFVPYYPSTNPLPIRTTSLDWYRGWRDHLGFASISADAVSNDEPVVQHLRKGH</sequence>
<reference evidence="7 8" key="1">
    <citation type="submission" date="2019-02" db="EMBL/GenBank/DDBJ databases">
        <title>Deep-cultivation of Planctomycetes and their phenomic and genomic characterization uncovers novel biology.</title>
        <authorList>
            <person name="Wiegand S."/>
            <person name="Jogler M."/>
            <person name="Boedeker C."/>
            <person name="Pinto D."/>
            <person name="Vollmers J."/>
            <person name="Rivas-Marin E."/>
            <person name="Kohn T."/>
            <person name="Peeters S.H."/>
            <person name="Heuer A."/>
            <person name="Rast P."/>
            <person name="Oberbeckmann S."/>
            <person name="Bunk B."/>
            <person name="Jeske O."/>
            <person name="Meyerdierks A."/>
            <person name="Storesund J.E."/>
            <person name="Kallscheuer N."/>
            <person name="Luecker S."/>
            <person name="Lage O.M."/>
            <person name="Pohl T."/>
            <person name="Merkel B.J."/>
            <person name="Hornburger P."/>
            <person name="Mueller R.-W."/>
            <person name="Bruemmer F."/>
            <person name="Labrenz M."/>
            <person name="Spormann A.M."/>
            <person name="Op den Camp H."/>
            <person name="Overmann J."/>
            <person name="Amann R."/>
            <person name="Jetten M.S.M."/>
            <person name="Mascher T."/>
            <person name="Medema M.H."/>
            <person name="Devos D.P."/>
            <person name="Kaster A.-K."/>
            <person name="Ovreas L."/>
            <person name="Rohde M."/>
            <person name="Galperin M.Y."/>
            <person name="Jogler C."/>
        </authorList>
    </citation>
    <scope>NUCLEOTIDE SEQUENCE [LARGE SCALE GENOMIC DNA]</scope>
    <source>
        <strain evidence="7 8">HG15A2</strain>
    </source>
</reference>
<feature type="binding site" evidence="6">
    <location>
        <position position="691"/>
    </location>
    <ligand>
        <name>Zn(2+)</name>
        <dbReference type="ChEBI" id="CHEBI:29105"/>
    </ligand>
</feature>
<dbReference type="GO" id="GO:0005886">
    <property type="term" value="C:plasma membrane"/>
    <property type="evidence" value="ECO:0007669"/>
    <property type="project" value="UniProtKB-SubCell"/>
</dbReference>
<evidence type="ECO:0000256" key="1">
    <source>
        <dbReference type="ARBA" id="ARBA00022448"/>
    </source>
</evidence>
<keyword evidence="1 6" id="KW-0813">Transport</keyword>
<evidence type="ECO:0000313" key="8">
    <source>
        <dbReference type="Proteomes" id="UP000319852"/>
    </source>
</evidence>
<evidence type="ECO:0000256" key="4">
    <source>
        <dbReference type="ARBA" id="ARBA00022833"/>
    </source>
</evidence>
<evidence type="ECO:0000256" key="6">
    <source>
        <dbReference type="HAMAP-Rule" id="MF_01871"/>
    </source>
</evidence>
<comment type="cofactor">
    <cofactor evidence="6">
        <name>Zn(2+)</name>
        <dbReference type="ChEBI" id="CHEBI:29105"/>
    </cofactor>
</comment>
<comment type="subunit">
    <text evidence="6">Forms a complex with DabB.</text>
</comment>
<dbReference type="Pfam" id="PF10070">
    <property type="entry name" value="DabA"/>
    <property type="match status" value="1"/>
</dbReference>
<dbReference type="Proteomes" id="UP000319852">
    <property type="component" value="Chromosome"/>
</dbReference>
<keyword evidence="2 6" id="KW-1003">Cell membrane</keyword>
<keyword evidence="3 6" id="KW-0479">Metal-binding</keyword>
<keyword evidence="4 6" id="KW-0862">Zinc</keyword>
<keyword evidence="8" id="KW-1185">Reference proteome</keyword>
<dbReference type="GO" id="GO:0008270">
    <property type="term" value="F:zinc ion binding"/>
    <property type="evidence" value="ECO:0007669"/>
    <property type="project" value="UniProtKB-UniRule"/>
</dbReference>
<dbReference type="HAMAP" id="MF_01871">
    <property type="entry name" value="DabA"/>
    <property type="match status" value="1"/>
</dbReference>
<keyword evidence="5 6" id="KW-0472">Membrane</keyword>
<comment type="subcellular location">
    <subcellularLocation>
        <location evidence="6">Cell membrane</location>
        <topology evidence="6">Peripheral membrane protein</topology>
    </subcellularLocation>
</comment>
<proteinExistence type="inferred from homology"/>
<name>A0A517MZD4_9BACT</name>
<feature type="binding site" evidence="6">
    <location>
        <position position="706"/>
    </location>
    <ligand>
        <name>Zn(2+)</name>
        <dbReference type="ChEBI" id="CHEBI:29105"/>
    </ligand>
</feature>
<evidence type="ECO:0000256" key="5">
    <source>
        <dbReference type="ARBA" id="ARBA00023136"/>
    </source>
</evidence>
<accession>A0A517MZD4</accession>
<protein>
    <recommendedName>
        <fullName evidence="6">Probable inorganic carbon transporter subunit DabA</fullName>
    </recommendedName>
</protein>
<dbReference type="InterPro" id="IPR018752">
    <property type="entry name" value="DabA"/>
</dbReference>
<evidence type="ECO:0000256" key="2">
    <source>
        <dbReference type="ARBA" id="ARBA00022475"/>
    </source>
</evidence>
<comment type="function">
    <text evidence="6">Part of an energy-coupled inorganic carbon pump.</text>
</comment>
<gene>
    <name evidence="6" type="primary">dabA</name>
    <name evidence="7" type="ORF">HG15A2_35730</name>
</gene>